<name>A0ACB7S003_HYAAI</name>
<keyword evidence="2" id="KW-1185">Reference proteome</keyword>
<proteinExistence type="predicted"/>
<dbReference type="EMBL" id="CM023486">
    <property type="protein sequence ID" value="KAH6927246.1"/>
    <property type="molecule type" value="Genomic_DNA"/>
</dbReference>
<accession>A0ACB7S003</accession>
<gene>
    <name evidence="1" type="ORF">HPB50_001122</name>
</gene>
<comment type="caution">
    <text evidence="1">The sequence shown here is derived from an EMBL/GenBank/DDBJ whole genome shotgun (WGS) entry which is preliminary data.</text>
</comment>
<organism evidence="1 2">
    <name type="scientific">Hyalomma asiaticum</name>
    <name type="common">Tick</name>
    <dbReference type="NCBI Taxonomy" id="266040"/>
    <lineage>
        <taxon>Eukaryota</taxon>
        <taxon>Metazoa</taxon>
        <taxon>Ecdysozoa</taxon>
        <taxon>Arthropoda</taxon>
        <taxon>Chelicerata</taxon>
        <taxon>Arachnida</taxon>
        <taxon>Acari</taxon>
        <taxon>Parasitiformes</taxon>
        <taxon>Ixodida</taxon>
        <taxon>Ixodoidea</taxon>
        <taxon>Ixodidae</taxon>
        <taxon>Hyalomminae</taxon>
        <taxon>Hyalomma</taxon>
    </lineage>
</organism>
<reference evidence="1" key="1">
    <citation type="submission" date="2020-05" db="EMBL/GenBank/DDBJ databases">
        <title>Large-scale comparative analyses of tick genomes elucidate their genetic diversity and vector capacities.</title>
        <authorList>
            <person name="Jia N."/>
            <person name="Wang J."/>
            <person name="Shi W."/>
            <person name="Du L."/>
            <person name="Sun Y."/>
            <person name="Zhan W."/>
            <person name="Jiang J."/>
            <person name="Wang Q."/>
            <person name="Zhang B."/>
            <person name="Ji P."/>
            <person name="Sakyi L.B."/>
            <person name="Cui X."/>
            <person name="Yuan T."/>
            <person name="Jiang B."/>
            <person name="Yang W."/>
            <person name="Lam T.T.-Y."/>
            <person name="Chang Q."/>
            <person name="Ding S."/>
            <person name="Wang X."/>
            <person name="Zhu J."/>
            <person name="Ruan X."/>
            <person name="Zhao L."/>
            <person name="Wei J."/>
            <person name="Que T."/>
            <person name="Du C."/>
            <person name="Cheng J."/>
            <person name="Dai P."/>
            <person name="Han X."/>
            <person name="Huang E."/>
            <person name="Gao Y."/>
            <person name="Liu J."/>
            <person name="Shao H."/>
            <person name="Ye R."/>
            <person name="Li L."/>
            <person name="Wei W."/>
            <person name="Wang X."/>
            <person name="Wang C."/>
            <person name="Yang T."/>
            <person name="Huo Q."/>
            <person name="Li W."/>
            <person name="Guo W."/>
            <person name="Chen H."/>
            <person name="Zhou L."/>
            <person name="Ni X."/>
            <person name="Tian J."/>
            <person name="Zhou Y."/>
            <person name="Sheng Y."/>
            <person name="Liu T."/>
            <person name="Pan Y."/>
            <person name="Xia L."/>
            <person name="Li J."/>
            <person name="Zhao F."/>
            <person name="Cao W."/>
        </authorList>
    </citation>
    <scope>NUCLEOTIDE SEQUENCE</scope>
    <source>
        <strain evidence="1">Hyas-2018</strain>
    </source>
</reference>
<evidence type="ECO:0000313" key="1">
    <source>
        <dbReference type="EMBL" id="KAH6927246.1"/>
    </source>
</evidence>
<protein>
    <submittedName>
        <fullName evidence="1">Uncharacterized protein</fullName>
    </submittedName>
</protein>
<sequence length="467" mass="52522">MKNIALAFVRMGQLVDAVTSLEYIMAERADFRTALHLVVCQYHLAISSVAGGGADKVRRSFLKLLDVSPEQIDEFDKYEPSQSDPAEMLYYEEIKNDSLQQIERERRHEAEWCISTAAKLISPVISSSFSEGYEWCLEQIKSSAYAHIANDLEISKAVAYLRKREFNQAIETLKAFERKDTKVASTAATNLSFLYYLQKDLSQADKYADQAVQADRYNAGALVNKGNCCFSSNDLDRAVEYYREALTTEASCVEALYNQGAGGKKRGRVPDELNVGHPEITTIPASVDLSVPLTPTIAVVKEYISEARCRRLRRWRMYRDSKWRVHLLPRIGTVDPNSEGCVTAMIHSTNEAPSVEVDKDSQVKTVLDTYVDQPNKLGSLEEALDCFFKLRAIVKTIPQVLYQIGRTYPFSLPLSKHNSAITLINLIAVATCQSRVTAFCLKRKLVPLEFKHWSVAEALRGVMGEES</sequence>
<evidence type="ECO:0000313" key="2">
    <source>
        <dbReference type="Proteomes" id="UP000821845"/>
    </source>
</evidence>
<dbReference type="Proteomes" id="UP000821845">
    <property type="component" value="Chromosome 6"/>
</dbReference>